<keyword evidence="2" id="KW-1185">Reference proteome</keyword>
<accession>A0A485ND90</accession>
<gene>
    <name evidence="1" type="ORF">LYPA_23C018814</name>
</gene>
<name>A0A485ND90_LYNPA</name>
<dbReference type="Proteomes" id="UP000386466">
    <property type="component" value="Unassembled WGS sequence"/>
</dbReference>
<reference evidence="1 2" key="1">
    <citation type="submission" date="2019-01" db="EMBL/GenBank/DDBJ databases">
        <authorList>
            <person name="Alioto T."/>
            <person name="Alioto T."/>
        </authorList>
    </citation>
    <scope>NUCLEOTIDE SEQUENCE [LARGE SCALE GENOMIC DNA]</scope>
</reference>
<organism evidence="1 2">
    <name type="scientific">Lynx pardinus</name>
    <name type="common">Iberian lynx</name>
    <name type="synonym">Felis pardina</name>
    <dbReference type="NCBI Taxonomy" id="191816"/>
    <lineage>
        <taxon>Eukaryota</taxon>
        <taxon>Metazoa</taxon>
        <taxon>Chordata</taxon>
        <taxon>Craniata</taxon>
        <taxon>Vertebrata</taxon>
        <taxon>Euteleostomi</taxon>
        <taxon>Mammalia</taxon>
        <taxon>Eutheria</taxon>
        <taxon>Laurasiatheria</taxon>
        <taxon>Carnivora</taxon>
        <taxon>Feliformia</taxon>
        <taxon>Felidae</taxon>
        <taxon>Felinae</taxon>
        <taxon>Lynx</taxon>
    </lineage>
</organism>
<dbReference type="AlphaFoldDB" id="A0A485ND90"/>
<feature type="non-terminal residue" evidence="1">
    <location>
        <position position="55"/>
    </location>
</feature>
<feature type="non-terminal residue" evidence="1">
    <location>
        <position position="1"/>
    </location>
</feature>
<evidence type="ECO:0000313" key="1">
    <source>
        <dbReference type="EMBL" id="VFV31581.1"/>
    </source>
</evidence>
<protein>
    <submittedName>
        <fullName evidence="1">Uncharacterized protein</fullName>
    </submittedName>
</protein>
<proteinExistence type="predicted"/>
<dbReference type="EMBL" id="CAAGRJ010015710">
    <property type="protein sequence ID" value="VFV31581.1"/>
    <property type="molecule type" value="Genomic_DNA"/>
</dbReference>
<evidence type="ECO:0000313" key="2">
    <source>
        <dbReference type="Proteomes" id="UP000386466"/>
    </source>
</evidence>
<sequence>PEFWETVALTHGTQGLAKQRNAFDGIQYMFSFEIAKKLQVASLPGTGEACGGVSA</sequence>